<sequence>VSVGSGSILITGSLELYLPSVTLFDKYLNQDPSSMAIGVTDGVGNGYIIEIPQLRITDGSRPAGGLNTDVVGTFSWQAYMDPSETISIRITRFPVL</sequence>
<proteinExistence type="predicted"/>
<name>X1TF78_9ZZZZ</name>
<reference evidence="1" key="1">
    <citation type="journal article" date="2014" name="Front. Microbiol.">
        <title>High frequency of phylogenetically diverse reductive dehalogenase-homologous genes in deep subseafloor sedimentary metagenomes.</title>
        <authorList>
            <person name="Kawai M."/>
            <person name="Futagami T."/>
            <person name="Toyoda A."/>
            <person name="Takaki Y."/>
            <person name="Nishi S."/>
            <person name="Hori S."/>
            <person name="Arai W."/>
            <person name="Tsubouchi T."/>
            <person name="Morono Y."/>
            <person name="Uchiyama I."/>
            <person name="Ito T."/>
            <person name="Fujiyama A."/>
            <person name="Inagaki F."/>
            <person name="Takami H."/>
        </authorList>
    </citation>
    <scope>NUCLEOTIDE SEQUENCE</scope>
    <source>
        <strain evidence="1">Expedition CK06-06</strain>
    </source>
</reference>
<dbReference type="EMBL" id="BARW01009978">
    <property type="protein sequence ID" value="GAI86255.1"/>
    <property type="molecule type" value="Genomic_DNA"/>
</dbReference>
<accession>X1TF78</accession>
<comment type="caution">
    <text evidence="1">The sequence shown here is derived from an EMBL/GenBank/DDBJ whole genome shotgun (WGS) entry which is preliminary data.</text>
</comment>
<gene>
    <name evidence="1" type="ORF">S12H4_19841</name>
</gene>
<feature type="non-terminal residue" evidence="1">
    <location>
        <position position="1"/>
    </location>
</feature>
<evidence type="ECO:0000313" key="1">
    <source>
        <dbReference type="EMBL" id="GAI86255.1"/>
    </source>
</evidence>
<dbReference type="AlphaFoldDB" id="X1TF78"/>
<dbReference type="InterPro" id="IPR044000">
    <property type="entry name" value="Phage_tube_2"/>
</dbReference>
<organism evidence="1">
    <name type="scientific">marine sediment metagenome</name>
    <dbReference type="NCBI Taxonomy" id="412755"/>
    <lineage>
        <taxon>unclassified sequences</taxon>
        <taxon>metagenomes</taxon>
        <taxon>ecological metagenomes</taxon>
    </lineage>
</organism>
<protein>
    <submittedName>
        <fullName evidence="1">Uncharacterized protein</fullName>
    </submittedName>
</protein>
<dbReference type="Pfam" id="PF18906">
    <property type="entry name" value="Phage_tube_2"/>
    <property type="match status" value="1"/>
</dbReference>